<dbReference type="InterPro" id="IPR050352">
    <property type="entry name" value="ABCG_transporters"/>
</dbReference>
<comment type="caution">
    <text evidence="8">Lacks conserved residue(s) required for the propagation of feature annotation.</text>
</comment>
<evidence type="ECO:0000256" key="4">
    <source>
        <dbReference type="ARBA" id="ARBA00022741"/>
    </source>
</evidence>
<dbReference type="PANTHER" id="PTHR48041">
    <property type="entry name" value="ABC TRANSPORTER G FAMILY MEMBER 28"/>
    <property type="match status" value="1"/>
</dbReference>
<evidence type="ECO:0000256" key="3">
    <source>
        <dbReference type="ARBA" id="ARBA00022692"/>
    </source>
</evidence>
<feature type="domain" description="ABC transporter" evidence="13">
    <location>
        <begin position="373"/>
        <end position="629"/>
    </location>
</feature>
<feature type="disulfide bond" evidence="8">
    <location>
        <begin position="35"/>
        <end position="44"/>
    </location>
</feature>
<keyword evidence="3 10" id="KW-0812">Transmembrane</keyword>
<evidence type="ECO:0000313" key="15">
    <source>
        <dbReference type="Proteomes" id="UP000663850"/>
    </source>
</evidence>
<dbReference type="InterPro" id="IPR000742">
    <property type="entry name" value="EGF"/>
</dbReference>
<evidence type="ECO:0000256" key="5">
    <source>
        <dbReference type="ARBA" id="ARBA00022840"/>
    </source>
</evidence>
<feature type="transmembrane region" description="Helical" evidence="10">
    <location>
        <begin position="865"/>
        <end position="884"/>
    </location>
</feature>
<feature type="transmembrane region" description="Helical" evidence="10">
    <location>
        <begin position="782"/>
        <end position="805"/>
    </location>
</feature>
<dbReference type="InterPro" id="IPR027417">
    <property type="entry name" value="P-loop_NTPase"/>
</dbReference>
<accession>A0A8H3HQM7</accession>
<dbReference type="InterPro" id="IPR013525">
    <property type="entry name" value="ABC2_TM"/>
</dbReference>
<evidence type="ECO:0000259" key="13">
    <source>
        <dbReference type="PROSITE" id="PS50893"/>
    </source>
</evidence>
<feature type="chain" id="PRO_5034946627" description="ATP-dependent permease" evidence="11">
    <location>
        <begin position="18"/>
        <end position="1006"/>
    </location>
</feature>
<dbReference type="Pfam" id="PF01061">
    <property type="entry name" value="ABC2_membrane"/>
    <property type="match status" value="1"/>
</dbReference>
<keyword evidence="11" id="KW-0732">Signal</keyword>
<dbReference type="Pfam" id="PF00005">
    <property type="entry name" value="ABC_tran"/>
    <property type="match status" value="1"/>
</dbReference>
<dbReference type="GO" id="GO:0016887">
    <property type="term" value="F:ATP hydrolysis activity"/>
    <property type="evidence" value="ECO:0007669"/>
    <property type="project" value="InterPro"/>
</dbReference>
<dbReference type="PROSITE" id="PS00022">
    <property type="entry name" value="EGF_1"/>
    <property type="match status" value="1"/>
</dbReference>
<dbReference type="GO" id="GO:0140359">
    <property type="term" value="F:ABC-type transporter activity"/>
    <property type="evidence" value="ECO:0007669"/>
    <property type="project" value="InterPro"/>
</dbReference>
<reference evidence="14" key="1">
    <citation type="submission" date="2021-01" db="EMBL/GenBank/DDBJ databases">
        <authorList>
            <person name="Kaushik A."/>
        </authorList>
    </citation>
    <scope>NUCLEOTIDE SEQUENCE</scope>
    <source>
        <strain evidence="14">Type strain: AG8-Rh-89/</strain>
    </source>
</reference>
<evidence type="ECO:0000256" key="8">
    <source>
        <dbReference type="PROSITE-ProRule" id="PRU00076"/>
    </source>
</evidence>
<dbReference type="SMART" id="SM00382">
    <property type="entry name" value="AAA"/>
    <property type="match status" value="1"/>
</dbReference>
<evidence type="ECO:0000256" key="9">
    <source>
        <dbReference type="SAM" id="MobiDB-lite"/>
    </source>
</evidence>
<dbReference type="AlphaFoldDB" id="A0A8H3HQM7"/>
<dbReference type="InterPro" id="IPR017871">
    <property type="entry name" value="ABC_transporter-like_CS"/>
</dbReference>
<dbReference type="PANTHER" id="PTHR48041:SF139">
    <property type="entry name" value="PROTEIN SCARLET"/>
    <property type="match status" value="1"/>
</dbReference>
<comment type="caution">
    <text evidence="14">The sequence shown here is derived from an EMBL/GenBank/DDBJ whole genome shotgun (WGS) entry which is preliminary data.</text>
</comment>
<evidence type="ECO:0000256" key="2">
    <source>
        <dbReference type="ARBA" id="ARBA00022448"/>
    </source>
</evidence>
<keyword evidence="6 10" id="KW-1133">Transmembrane helix</keyword>
<evidence type="ECO:0000256" key="1">
    <source>
        <dbReference type="ARBA" id="ARBA00004141"/>
    </source>
</evidence>
<dbReference type="Proteomes" id="UP000663850">
    <property type="component" value="Unassembled WGS sequence"/>
</dbReference>
<feature type="region of interest" description="Disordered" evidence="9">
    <location>
        <begin position="690"/>
        <end position="711"/>
    </location>
</feature>
<dbReference type="PROSITE" id="PS00211">
    <property type="entry name" value="ABC_TRANSPORTER_1"/>
    <property type="match status" value="1"/>
</dbReference>
<evidence type="ECO:0000256" key="10">
    <source>
        <dbReference type="SAM" id="Phobius"/>
    </source>
</evidence>
<protein>
    <recommendedName>
        <fullName evidence="16">ATP-dependent permease</fullName>
    </recommendedName>
</protein>
<keyword evidence="4" id="KW-0547">Nucleotide-binding</keyword>
<evidence type="ECO:0000256" key="11">
    <source>
        <dbReference type="SAM" id="SignalP"/>
    </source>
</evidence>
<keyword evidence="8" id="KW-0245">EGF-like domain</keyword>
<gene>
    <name evidence="14" type="ORF">RDB_LOCUS125782</name>
</gene>
<dbReference type="Gene3D" id="3.40.50.300">
    <property type="entry name" value="P-loop containing nucleotide triphosphate hydrolases"/>
    <property type="match status" value="1"/>
</dbReference>
<dbReference type="PROSITE" id="PS50026">
    <property type="entry name" value="EGF_3"/>
    <property type="match status" value="1"/>
</dbReference>
<evidence type="ECO:0000256" key="6">
    <source>
        <dbReference type="ARBA" id="ARBA00022989"/>
    </source>
</evidence>
<evidence type="ECO:0000259" key="12">
    <source>
        <dbReference type="PROSITE" id="PS50026"/>
    </source>
</evidence>
<dbReference type="InterPro" id="IPR003593">
    <property type="entry name" value="AAA+_ATPase"/>
</dbReference>
<dbReference type="GO" id="GO:0016020">
    <property type="term" value="C:membrane"/>
    <property type="evidence" value="ECO:0007669"/>
    <property type="project" value="UniProtKB-SubCell"/>
</dbReference>
<dbReference type="GO" id="GO:0005524">
    <property type="term" value="F:ATP binding"/>
    <property type="evidence" value="ECO:0007669"/>
    <property type="project" value="UniProtKB-KW"/>
</dbReference>
<dbReference type="InterPro" id="IPR003439">
    <property type="entry name" value="ABC_transporter-like_ATP-bd"/>
</dbReference>
<keyword evidence="8" id="KW-1015">Disulfide bond</keyword>
<feature type="transmembrane region" description="Helical" evidence="10">
    <location>
        <begin position="980"/>
        <end position="1000"/>
    </location>
</feature>
<organism evidence="14 15">
    <name type="scientific">Rhizoctonia solani</name>
    <dbReference type="NCBI Taxonomy" id="456999"/>
    <lineage>
        <taxon>Eukaryota</taxon>
        <taxon>Fungi</taxon>
        <taxon>Dikarya</taxon>
        <taxon>Basidiomycota</taxon>
        <taxon>Agaricomycotina</taxon>
        <taxon>Agaricomycetes</taxon>
        <taxon>Cantharellales</taxon>
        <taxon>Ceratobasidiaceae</taxon>
        <taxon>Rhizoctonia</taxon>
    </lineage>
</organism>
<feature type="transmembrane region" description="Helical" evidence="10">
    <location>
        <begin position="891"/>
        <end position="911"/>
    </location>
</feature>
<keyword evidence="2" id="KW-0813">Transport</keyword>
<feature type="transmembrane region" description="Helical" evidence="10">
    <location>
        <begin position="291"/>
        <end position="314"/>
    </location>
</feature>
<dbReference type="PROSITE" id="PS01186">
    <property type="entry name" value="EGF_2"/>
    <property type="match status" value="1"/>
</dbReference>
<evidence type="ECO:0000256" key="7">
    <source>
        <dbReference type="ARBA" id="ARBA00023136"/>
    </source>
</evidence>
<dbReference type="SUPFAM" id="SSF52540">
    <property type="entry name" value="P-loop containing nucleoside triphosphate hydrolases"/>
    <property type="match status" value="1"/>
</dbReference>
<evidence type="ECO:0000313" key="14">
    <source>
        <dbReference type="EMBL" id="CAE6527441.1"/>
    </source>
</evidence>
<sequence length="1006" mass="106289">MYLGWLLGLALAGSVAAQTTCENFGTAKSDGSCECPPGFGGSTCNAPSCGGNLFSGSQRPDVVVRMDGEERGVMTAFTAAGGSSNSGSGLSPLSANQVGNQTLACNTQSQVYAAQEMSCAVINPTLQALFPLSANLNILRTLDPSLAPSPNVTSFGSAGSAFAQLFYDGVEQFYCQAEKCKQTVTNDTTDWACESLKCSCRPGTAFCGAQPSTDLSSVLNSLSGTLAVSCTSSTAACAFKQSLLQGLFGSGGLGLSNCVFGECVRQSVIDSALGITPEAISAEGESLSGGVIAGLVVLGVIALGVLILLAWGCVLQRRARASRNEKQAVVGRRVGVEWKKIQYVVHPSGSGSLFPVGGLRRRNAVPVGSTSAVELRDLEGSGGESPLPSLLPQAGKIKSKTILSGLSGSVRPGQMLAILGPSGAGKTTLIGILAGRSGAMGGRVSGDVGFTVDGGEGRVKVGFVDQTDILPPNLTVTEALLFAAKLKLPESTPPDEKLARVEHVIRQLGLSEVAHSRIGGGAERGLSGGERRRVSIALEIVAGIEVLILDEPTSGLDSVSAANVARVLAELAHDPENPVAVIASIHQPSSRLYHQFDQVLLLSHGEQVYFGPGGTTPVRSLESRGAHGMEEGYNVADWLLEVASEGVQLVSGGYDHTVGARANVYDPNVRAGFYDQEHGITSEKRFDGSMRYRGGKPSIEEDSDQSTKEEPGMVRLGRGKGGQKYAATFLTQVQVLCSREWKNLKRDKTLFFMHLAVASILGVFTGGLYFKVGVSISGFQNRVGSLFFMGSLLAFSSLSALYNLVEIRPLFARERAGGYYSPAAWLVSRVLFDVVPLRVIPTVVLACITYWMVGLSPEAARFFKALLVLVLYALAMTLFNFLLASSFRNGGVAILLSALFNLFTMTYAGFFVNLSAIPPVLRWLQYFSILKYLLEALAVNEVGSGLMIQDTLQGVPVNVSASLIMGLLFGFGENNYYRDVLILVAWIAGLGAGVVGMVYWRLREVR</sequence>
<comment type="subcellular location">
    <subcellularLocation>
        <location evidence="1">Membrane</location>
        <topology evidence="1">Multi-pass membrane protein</topology>
    </subcellularLocation>
</comment>
<keyword evidence="7 10" id="KW-0472">Membrane</keyword>
<feature type="transmembrane region" description="Helical" evidence="10">
    <location>
        <begin position="826"/>
        <end position="853"/>
    </location>
</feature>
<feature type="transmembrane region" description="Helical" evidence="10">
    <location>
        <begin position="749"/>
        <end position="770"/>
    </location>
</feature>
<feature type="domain" description="EGF-like" evidence="12">
    <location>
        <begin position="12"/>
        <end position="45"/>
    </location>
</feature>
<feature type="signal peptide" evidence="11">
    <location>
        <begin position="1"/>
        <end position="17"/>
    </location>
</feature>
<dbReference type="PROSITE" id="PS50893">
    <property type="entry name" value="ABC_TRANSPORTER_2"/>
    <property type="match status" value="1"/>
</dbReference>
<dbReference type="EMBL" id="CAJMWZ010006769">
    <property type="protein sequence ID" value="CAE6527441.1"/>
    <property type="molecule type" value="Genomic_DNA"/>
</dbReference>
<proteinExistence type="predicted"/>
<name>A0A8H3HQM7_9AGAM</name>
<evidence type="ECO:0008006" key="16">
    <source>
        <dbReference type="Google" id="ProtNLM"/>
    </source>
</evidence>
<keyword evidence="5" id="KW-0067">ATP-binding</keyword>